<evidence type="ECO:0000256" key="2">
    <source>
        <dbReference type="ARBA" id="ARBA00022603"/>
    </source>
</evidence>
<dbReference type="GO" id="GO:0008610">
    <property type="term" value="P:lipid biosynthetic process"/>
    <property type="evidence" value="ECO:0007669"/>
    <property type="project" value="InterPro"/>
</dbReference>
<evidence type="ECO:0000313" key="7">
    <source>
        <dbReference type="EMBL" id="MBH9577142.1"/>
    </source>
</evidence>
<dbReference type="PANTHER" id="PTHR43667">
    <property type="entry name" value="CYCLOPROPANE-FATTY-ACYL-PHOSPHOLIPID SYNTHASE"/>
    <property type="match status" value="1"/>
</dbReference>
<feature type="active site" evidence="6">
    <location>
        <position position="384"/>
    </location>
</feature>
<comment type="caution">
    <text evidence="7">The sequence shown here is derived from an EMBL/GenBank/DDBJ whole genome shotgun (WGS) entry which is preliminary data.</text>
</comment>
<dbReference type="Gene3D" id="3.40.50.150">
    <property type="entry name" value="Vaccinia Virus protein VP39"/>
    <property type="match status" value="1"/>
</dbReference>
<dbReference type="CDD" id="cd02440">
    <property type="entry name" value="AdoMet_MTases"/>
    <property type="match status" value="1"/>
</dbReference>
<keyword evidence="8" id="KW-1185">Reference proteome</keyword>
<evidence type="ECO:0000256" key="4">
    <source>
        <dbReference type="ARBA" id="ARBA00022691"/>
    </source>
</evidence>
<keyword evidence="4" id="KW-0949">S-adenosyl-L-methionine</keyword>
<evidence type="ECO:0000256" key="5">
    <source>
        <dbReference type="ARBA" id="ARBA00023098"/>
    </source>
</evidence>
<protein>
    <submittedName>
        <fullName evidence="7">Class I SAM-dependent methyltransferase</fullName>
    </submittedName>
</protein>
<organism evidence="7 8">
    <name type="scientific">Inhella proteolytica</name>
    <dbReference type="NCBI Taxonomy" id="2795029"/>
    <lineage>
        <taxon>Bacteria</taxon>
        <taxon>Pseudomonadati</taxon>
        <taxon>Pseudomonadota</taxon>
        <taxon>Betaproteobacteria</taxon>
        <taxon>Burkholderiales</taxon>
        <taxon>Sphaerotilaceae</taxon>
        <taxon>Inhella</taxon>
    </lineage>
</organism>
<dbReference type="PIRSF" id="PIRSF003085">
    <property type="entry name" value="CMAS"/>
    <property type="match status" value="1"/>
</dbReference>
<name>A0A931NDZ6_9BURK</name>
<dbReference type="SUPFAM" id="SSF53335">
    <property type="entry name" value="S-adenosyl-L-methionine-dependent methyltransferases"/>
    <property type="match status" value="1"/>
</dbReference>
<dbReference type="Proteomes" id="UP000613266">
    <property type="component" value="Unassembled WGS sequence"/>
</dbReference>
<dbReference type="RefSeq" id="WP_198110913.1">
    <property type="nucleotide sequence ID" value="NZ_JAEDAK010000005.1"/>
</dbReference>
<dbReference type="InterPro" id="IPR050723">
    <property type="entry name" value="CFA/CMAS"/>
</dbReference>
<dbReference type="AlphaFoldDB" id="A0A931NDZ6"/>
<evidence type="ECO:0000256" key="1">
    <source>
        <dbReference type="ARBA" id="ARBA00010815"/>
    </source>
</evidence>
<keyword evidence="2 7" id="KW-0489">Methyltransferase</keyword>
<keyword evidence="5" id="KW-0443">Lipid metabolism</keyword>
<evidence type="ECO:0000256" key="6">
    <source>
        <dbReference type="PIRSR" id="PIRSR003085-1"/>
    </source>
</evidence>
<dbReference type="EMBL" id="JAEDAK010000005">
    <property type="protein sequence ID" value="MBH9577142.1"/>
    <property type="molecule type" value="Genomic_DNA"/>
</dbReference>
<evidence type="ECO:0000256" key="3">
    <source>
        <dbReference type="ARBA" id="ARBA00022679"/>
    </source>
</evidence>
<dbReference type="InterPro" id="IPR029063">
    <property type="entry name" value="SAM-dependent_MTases_sf"/>
</dbReference>
<dbReference type="Pfam" id="PF02353">
    <property type="entry name" value="CMAS"/>
    <property type="match status" value="1"/>
</dbReference>
<proteinExistence type="inferred from homology"/>
<comment type="similarity">
    <text evidence="1">Belongs to the CFA/CMAS family.</text>
</comment>
<sequence>MDTTLVKPLTPPADAPAAVRTVFKLLQHLQHGSLDLQLPDGSTLHAGQPLHPRAAMGIHDWAMAQATLQRGDIGVAESYIEGHWSSPDLAALLTLFLRNRNSLESAIYGRWWGALAYRIKHWLNRNNKAGSRRNIVAHYDLGNAFYKLWLDPSMNYSSAWFEGGRAQSLQDAQHAKMDRALEELILKPGQRLLEIGCGWGAIAERATRDYGLQVTGITLSDEQLAYARERLARAGLKADLRLQDYRDLNDGPYDGIVSIEMIEAVGEAYWPTYFQTLARMLKTGGRACVQSIVIRDELFERYRRNTDFIQQYIFPGGMLPCPRVFREQAEAAGLRIEKTFAFGSDYAETLKRWRADFMARAAEVQAQGFDTRFQRLWEFYLAYCEAAFATGNTDVVQFTLVKA</sequence>
<dbReference type="GO" id="GO:0032259">
    <property type="term" value="P:methylation"/>
    <property type="evidence" value="ECO:0007669"/>
    <property type="project" value="UniProtKB-KW"/>
</dbReference>
<keyword evidence="3" id="KW-0808">Transferase</keyword>
<dbReference type="GO" id="GO:0008168">
    <property type="term" value="F:methyltransferase activity"/>
    <property type="evidence" value="ECO:0007669"/>
    <property type="project" value="UniProtKB-KW"/>
</dbReference>
<gene>
    <name evidence="7" type="ORF">I7X39_09500</name>
</gene>
<dbReference type="InterPro" id="IPR003333">
    <property type="entry name" value="CMAS"/>
</dbReference>
<reference evidence="7" key="1">
    <citation type="submission" date="2020-12" db="EMBL/GenBank/DDBJ databases">
        <title>The genome sequence of Inhella sp. 1Y17.</title>
        <authorList>
            <person name="Liu Y."/>
        </authorList>
    </citation>
    <scope>NUCLEOTIDE SEQUENCE</scope>
    <source>
        <strain evidence="7">1Y17</strain>
    </source>
</reference>
<dbReference type="PANTHER" id="PTHR43667:SF2">
    <property type="entry name" value="FATTY ACID C-METHYL TRANSFERASE"/>
    <property type="match status" value="1"/>
</dbReference>
<accession>A0A931NDZ6</accession>
<evidence type="ECO:0000313" key="8">
    <source>
        <dbReference type="Proteomes" id="UP000613266"/>
    </source>
</evidence>